<sequence>MAVRKANAVWQGNVMEGKGEIAFESGAFKGPYDFRGRSQDGTGGTNPEEMIAGAHAGCFSMAFSATLGKNGFTATRIDTEARVHLVPGGAGFTIPKIDLIMRAEVPGITPEKFAELALFAKENCPVSKALAGCEITLDAALK</sequence>
<dbReference type="GO" id="GO:0004601">
    <property type="term" value="F:peroxidase activity"/>
    <property type="evidence" value="ECO:0007669"/>
    <property type="project" value="InterPro"/>
</dbReference>
<dbReference type="PANTHER" id="PTHR42830:SF1">
    <property type="entry name" value="OSMOTICALLY INDUCIBLE FAMILY PROTEIN"/>
    <property type="match status" value="1"/>
</dbReference>
<evidence type="ECO:0000313" key="1">
    <source>
        <dbReference type="EMBL" id="AVP99763.1"/>
    </source>
</evidence>
<dbReference type="InterPro" id="IPR003718">
    <property type="entry name" value="OsmC/Ohr_fam"/>
</dbReference>
<dbReference type="Pfam" id="PF02566">
    <property type="entry name" value="OsmC"/>
    <property type="match status" value="1"/>
</dbReference>
<keyword evidence="2" id="KW-1185">Reference proteome</keyword>
<dbReference type="KEGG" id="xba:C7S18_22445"/>
<organism evidence="1 2">
    <name type="scientific">Ahniella affigens</name>
    <dbReference type="NCBI Taxonomy" id="2021234"/>
    <lineage>
        <taxon>Bacteria</taxon>
        <taxon>Pseudomonadati</taxon>
        <taxon>Pseudomonadota</taxon>
        <taxon>Gammaproteobacteria</taxon>
        <taxon>Lysobacterales</taxon>
        <taxon>Rhodanobacteraceae</taxon>
        <taxon>Ahniella</taxon>
    </lineage>
</organism>
<dbReference type="RefSeq" id="WP_106893682.1">
    <property type="nucleotide sequence ID" value="NZ_CP027860.1"/>
</dbReference>
<name>A0A2P1PY62_9GAMM</name>
<dbReference type="Proteomes" id="UP000241074">
    <property type="component" value="Chromosome"/>
</dbReference>
<dbReference type="InterPro" id="IPR015946">
    <property type="entry name" value="KH_dom-like_a/b"/>
</dbReference>
<dbReference type="PANTHER" id="PTHR42830">
    <property type="entry name" value="OSMOTICALLY INDUCIBLE FAMILY PROTEIN"/>
    <property type="match status" value="1"/>
</dbReference>
<dbReference type="AlphaFoldDB" id="A0A2P1PY62"/>
<accession>A0A2P1PY62</accession>
<reference evidence="1 2" key="1">
    <citation type="submission" date="2018-03" db="EMBL/GenBank/DDBJ databases">
        <title>Ahniella affigens gen. nov., sp. nov., a gammaproteobacterium isolated from sandy soil near a stream.</title>
        <authorList>
            <person name="Ko Y."/>
            <person name="Kim J.-H."/>
        </authorList>
    </citation>
    <scope>NUCLEOTIDE SEQUENCE [LARGE SCALE GENOMIC DNA]</scope>
    <source>
        <strain evidence="1 2">D13</strain>
    </source>
</reference>
<protein>
    <submittedName>
        <fullName evidence="1">Peroxiredoxin</fullName>
    </submittedName>
</protein>
<dbReference type="InterPro" id="IPR052707">
    <property type="entry name" value="OsmC_Ohr_Peroxiredoxin"/>
</dbReference>
<evidence type="ECO:0000313" key="2">
    <source>
        <dbReference type="Proteomes" id="UP000241074"/>
    </source>
</evidence>
<dbReference type="Gene3D" id="3.30.300.20">
    <property type="match status" value="1"/>
</dbReference>
<dbReference type="NCBIfam" id="TIGR03562">
    <property type="entry name" value="osmo_induc_OsmC"/>
    <property type="match status" value="1"/>
</dbReference>
<dbReference type="InterPro" id="IPR019904">
    <property type="entry name" value="Peroxiredoxin_OsmC"/>
</dbReference>
<dbReference type="EMBL" id="CP027860">
    <property type="protein sequence ID" value="AVP99763.1"/>
    <property type="molecule type" value="Genomic_DNA"/>
</dbReference>
<dbReference type="OrthoDB" id="9807532at2"/>
<gene>
    <name evidence="1" type="ORF">C7S18_22445</name>
</gene>
<proteinExistence type="predicted"/>
<reference evidence="1 2" key="2">
    <citation type="submission" date="2018-03" db="EMBL/GenBank/DDBJ databases">
        <authorList>
            <person name="Keele B.F."/>
        </authorList>
    </citation>
    <scope>NUCLEOTIDE SEQUENCE [LARGE SCALE GENOMIC DNA]</scope>
    <source>
        <strain evidence="1 2">D13</strain>
    </source>
</reference>
<dbReference type="InterPro" id="IPR036102">
    <property type="entry name" value="OsmC/Ohrsf"/>
</dbReference>
<dbReference type="GO" id="GO:0006979">
    <property type="term" value="P:response to oxidative stress"/>
    <property type="evidence" value="ECO:0007669"/>
    <property type="project" value="InterPro"/>
</dbReference>
<dbReference type="SUPFAM" id="SSF82784">
    <property type="entry name" value="OsmC-like"/>
    <property type="match status" value="1"/>
</dbReference>